<accession>A0A9X1YHI6</accession>
<keyword evidence="1" id="KW-0732">Signal</keyword>
<evidence type="ECO:0000313" key="3">
    <source>
        <dbReference type="Proteomes" id="UP001139353"/>
    </source>
</evidence>
<feature type="chain" id="PRO_5040963842" evidence="1">
    <location>
        <begin position="25"/>
        <end position="89"/>
    </location>
</feature>
<evidence type="ECO:0000256" key="1">
    <source>
        <dbReference type="SAM" id="SignalP"/>
    </source>
</evidence>
<dbReference type="AlphaFoldDB" id="A0A9X1YHI6"/>
<reference evidence="2" key="1">
    <citation type="submission" date="2021-11" db="EMBL/GenBank/DDBJ databases">
        <title>BS-T2-15 a new species belonging to the Comamonadaceae family isolated from the soil of a French oak forest.</title>
        <authorList>
            <person name="Mieszkin S."/>
            <person name="Alain K."/>
        </authorList>
    </citation>
    <scope>NUCLEOTIDE SEQUENCE</scope>
    <source>
        <strain evidence="2">BS-T2-15</strain>
    </source>
</reference>
<dbReference type="RefSeq" id="WP_275682243.1">
    <property type="nucleotide sequence ID" value="NZ_JAJLJH010000002.1"/>
</dbReference>
<dbReference type="EMBL" id="JAJLJH010000002">
    <property type="protein sequence ID" value="MCK9686213.1"/>
    <property type="molecule type" value="Genomic_DNA"/>
</dbReference>
<keyword evidence="3" id="KW-1185">Reference proteome</keyword>
<evidence type="ECO:0000313" key="2">
    <source>
        <dbReference type="EMBL" id="MCK9686213.1"/>
    </source>
</evidence>
<dbReference type="Proteomes" id="UP001139353">
    <property type="component" value="Unassembled WGS sequence"/>
</dbReference>
<feature type="signal peptide" evidence="1">
    <location>
        <begin position="1"/>
        <end position="24"/>
    </location>
</feature>
<proteinExistence type="predicted"/>
<protein>
    <submittedName>
        <fullName evidence="2">DUF2282 domain-containing protein</fullName>
    </submittedName>
</protein>
<dbReference type="InterPro" id="IPR018740">
    <property type="entry name" value="DUF2282_membr"/>
</dbReference>
<dbReference type="Pfam" id="PF10048">
    <property type="entry name" value="DUF2282"/>
    <property type="match status" value="1"/>
</dbReference>
<comment type="caution">
    <text evidence="2">The sequence shown here is derived from an EMBL/GenBank/DDBJ whole genome shotgun (WGS) entry which is preliminary data.</text>
</comment>
<name>A0A9X1YHI6_9BURK</name>
<sequence length="89" mass="9090">MDKQVFIRTALASVLAIGAMAAHAGPAAPQPDKEKCFGIAKAGANDCASATGSHSCAGTATKDNDKGDWKYVEKGTCDKMGGSMMAPKK</sequence>
<gene>
    <name evidence="2" type="ORF">LPC04_10900</name>
</gene>
<organism evidence="2 3">
    <name type="scientific">Scleromatobacter humisilvae</name>
    <dbReference type="NCBI Taxonomy" id="2897159"/>
    <lineage>
        <taxon>Bacteria</taxon>
        <taxon>Pseudomonadati</taxon>
        <taxon>Pseudomonadota</taxon>
        <taxon>Betaproteobacteria</taxon>
        <taxon>Burkholderiales</taxon>
        <taxon>Sphaerotilaceae</taxon>
        <taxon>Scleromatobacter</taxon>
    </lineage>
</organism>